<organism evidence="1 2">
    <name type="scientific">Pluteus cervinus</name>
    <dbReference type="NCBI Taxonomy" id="181527"/>
    <lineage>
        <taxon>Eukaryota</taxon>
        <taxon>Fungi</taxon>
        <taxon>Dikarya</taxon>
        <taxon>Basidiomycota</taxon>
        <taxon>Agaricomycotina</taxon>
        <taxon>Agaricomycetes</taxon>
        <taxon>Agaricomycetidae</taxon>
        <taxon>Agaricales</taxon>
        <taxon>Pluteineae</taxon>
        <taxon>Pluteaceae</taxon>
        <taxon>Pluteus</taxon>
    </lineage>
</organism>
<reference evidence="1 2" key="1">
    <citation type="journal article" date="2019" name="Nat. Ecol. Evol.">
        <title>Megaphylogeny resolves global patterns of mushroom evolution.</title>
        <authorList>
            <person name="Varga T."/>
            <person name="Krizsan K."/>
            <person name="Foldi C."/>
            <person name="Dima B."/>
            <person name="Sanchez-Garcia M."/>
            <person name="Sanchez-Ramirez S."/>
            <person name="Szollosi G.J."/>
            <person name="Szarkandi J.G."/>
            <person name="Papp V."/>
            <person name="Albert L."/>
            <person name="Andreopoulos W."/>
            <person name="Angelini C."/>
            <person name="Antonin V."/>
            <person name="Barry K.W."/>
            <person name="Bougher N.L."/>
            <person name="Buchanan P."/>
            <person name="Buyck B."/>
            <person name="Bense V."/>
            <person name="Catcheside P."/>
            <person name="Chovatia M."/>
            <person name="Cooper J."/>
            <person name="Damon W."/>
            <person name="Desjardin D."/>
            <person name="Finy P."/>
            <person name="Geml J."/>
            <person name="Haridas S."/>
            <person name="Hughes K."/>
            <person name="Justo A."/>
            <person name="Karasinski D."/>
            <person name="Kautmanova I."/>
            <person name="Kiss B."/>
            <person name="Kocsube S."/>
            <person name="Kotiranta H."/>
            <person name="LaButti K.M."/>
            <person name="Lechner B.E."/>
            <person name="Liimatainen K."/>
            <person name="Lipzen A."/>
            <person name="Lukacs Z."/>
            <person name="Mihaltcheva S."/>
            <person name="Morgado L.N."/>
            <person name="Niskanen T."/>
            <person name="Noordeloos M.E."/>
            <person name="Ohm R.A."/>
            <person name="Ortiz-Santana B."/>
            <person name="Ovrebo C."/>
            <person name="Racz N."/>
            <person name="Riley R."/>
            <person name="Savchenko A."/>
            <person name="Shiryaev A."/>
            <person name="Soop K."/>
            <person name="Spirin V."/>
            <person name="Szebenyi C."/>
            <person name="Tomsovsky M."/>
            <person name="Tulloss R.E."/>
            <person name="Uehling J."/>
            <person name="Grigoriev I.V."/>
            <person name="Vagvolgyi C."/>
            <person name="Papp T."/>
            <person name="Martin F.M."/>
            <person name="Miettinen O."/>
            <person name="Hibbett D.S."/>
            <person name="Nagy L.G."/>
        </authorList>
    </citation>
    <scope>NUCLEOTIDE SEQUENCE [LARGE SCALE GENOMIC DNA]</scope>
    <source>
        <strain evidence="1 2">NL-1719</strain>
    </source>
</reference>
<keyword evidence="2" id="KW-1185">Reference proteome</keyword>
<evidence type="ECO:0000313" key="1">
    <source>
        <dbReference type="EMBL" id="TFK75526.1"/>
    </source>
</evidence>
<evidence type="ECO:0000313" key="2">
    <source>
        <dbReference type="Proteomes" id="UP000308600"/>
    </source>
</evidence>
<name>A0ACD3BD03_9AGAR</name>
<proteinExistence type="predicted"/>
<accession>A0ACD3BD03</accession>
<dbReference type="EMBL" id="ML208262">
    <property type="protein sequence ID" value="TFK75526.1"/>
    <property type="molecule type" value="Genomic_DNA"/>
</dbReference>
<dbReference type="Proteomes" id="UP000308600">
    <property type="component" value="Unassembled WGS sequence"/>
</dbReference>
<gene>
    <name evidence="1" type="ORF">BDN72DRAFT_443004</name>
</gene>
<protein>
    <submittedName>
        <fullName evidence="1">Uncharacterized protein</fullName>
    </submittedName>
</protein>
<sequence>MRLTAGKIKRQCSSMLSHSPTAACRQSQSLLKQVPHFQLLTRAVVLCTPHVLCRHQPFDPLKSDFHVEFSLILIVAHKRTPLRISSADTGWLQANWFMEYTTDCPMDMCTSCSMFGWAGCWTYSDYSRCACQASRPHLRLMDHARRPPYVTVITPRGRAGGNHVSSQL</sequence>